<reference evidence="2 3" key="1">
    <citation type="submission" date="2016-02" db="EMBL/GenBank/DDBJ databases">
        <title>Genome analysis of coral dinoflagellate symbionts highlights evolutionary adaptations to a symbiotic lifestyle.</title>
        <authorList>
            <person name="Aranda M."/>
            <person name="Li Y."/>
            <person name="Liew Y.J."/>
            <person name="Baumgarten S."/>
            <person name="Simakov O."/>
            <person name="Wilson M."/>
            <person name="Piel J."/>
            <person name="Ashoor H."/>
            <person name="Bougouffa S."/>
            <person name="Bajic V.B."/>
            <person name="Ryu T."/>
            <person name="Ravasi T."/>
            <person name="Bayer T."/>
            <person name="Micklem G."/>
            <person name="Kim H."/>
            <person name="Bhak J."/>
            <person name="Lajeunesse T.C."/>
            <person name="Voolstra C.R."/>
        </authorList>
    </citation>
    <scope>NUCLEOTIDE SEQUENCE [LARGE SCALE GENOMIC DNA]</scope>
    <source>
        <strain evidence="2 3">CCMP2467</strain>
    </source>
</reference>
<gene>
    <name evidence="2" type="ORF">AK812_SmicGene4859</name>
</gene>
<evidence type="ECO:0000256" key="1">
    <source>
        <dbReference type="SAM" id="MobiDB-lite"/>
    </source>
</evidence>
<dbReference type="OrthoDB" id="432433at2759"/>
<feature type="compositionally biased region" description="Low complexity" evidence="1">
    <location>
        <begin position="283"/>
        <end position="297"/>
    </location>
</feature>
<feature type="compositionally biased region" description="Basic and acidic residues" evidence="1">
    <location>
        <begin position="204"/>
        <end position="215"/>
    </location>
</feature>
<proteinExistence type="predicted"/>
<feature type="region of interest" description="Disordered" evidence="1">
    <location>
        <begin position="179"/>
        <end position="397"/>
    </location>
</feature>
<feature type="compositionally biased region" description="Polar residues" evidence="1">
    <location>
        <begin position="308"/>
        <end position="328"/>
    </location>
</feature>
<feature type="compositionally biased region" description="Low complexity" evidence="1">
    <location>
        <begin position="339"/>
        <end position="355"/>
    </location>
</feature>
<feature type="compositionally biased region" description="Polar residues" evidence="1">
    <location>
        <begin position="229"/>
        <end position="239"/>
    </location>
</feature>
<dbReference type="EMBL" id="LSRX01000061">
    <property type="protein sequence ID" value="OLQ11311.1"/>
    <property type="molecule type" value="Genomic_DNA"/>
</dbReference>
<feature type="compositionally biased region" description="Polar residues" evidence="1">
    <location>
        <begin position="494"/>
        <end position="507"/>
    </location>
</feature>
<keyword evidence="3" id="KW-1185">Reference proteome</keyword>
<sequence>MNRKGASAARYDKSDEVWLDAIMVGPWTPWGTDDVWVDVITFCSWKRWGTDAVWMDLMPNRAGGQAEVSKKGFDHQGEQRKDEDVLTLRSGRVVPLGAATAAATRSSSSSTLRDSQRIFQSPEQKELAKWRRAVLKMPPDPLRRQESLIEMLEHVMATTGDYSPLRRPPQLDFEEDLLEVSPPGEEESRKSPGFRAAVLPESAPSKRPEREERARAMLFVHQPPRMWQDQRNATATPNLRATAGGERPSRSSKRAGSATQGRRPSSAVGSGGETIHRRHGERGSSSRPGSASSGSARFIGSVLRATSPPGSARSQTPVFVTATTSDGTQVPLRVSSAGRSNPNRPRTPSSSSQRRANPSGSSPPVREGKDTGTGSTPVRPESASDSHSPAKGNGSLTTVISSALDYKRFLDRRKQMIQQQVETAQQADHVQKNDAEGEETQPARQSGWNARATGPVKASHAVAVPNSAAVPAVSPKRPSSTTPTKASGEESPTEDSGTPGSARSTSPAHLLRRVCVMPEKQQQRAQRTLHFYAHALPHTSCLALRPYAHALPQTFDLELPTYVHALYHTEAHVHMPTYAHALYHTEAHVHMPTYHKTAHEHMPTYHKKPHEHMPTYHKTAHEHMPTYHKTAHAYHKTAHAYHKTAHAYHKTAHAYHKTAHAYHKTAHAYHKTAHEHMPT</sequence>
<comment type="caution">
    <text evidence="2">The sequence shown here is derived from an EMBL/GenBank/DDBJ whole genome shotgun (WGS) entry which is preliminary data.</text>
</comment>
<evidence type="ECO:0000313" key="2">
    <source>
        <dbReference type="EMBL" id="OLQ11311.1"/>
    </source>
</evidence>
<dbReference type="Proteomes" id="UP000186817">
    <property type="component" value="Unassembled WGS sequence"/>
</dbReference>
<feature type="compositionally biased region" description="Low complexity" evidence="1">
    <location>
        <begin position="458"/>
        <end position="475"/>
    </location>
</feature>
<protein>
    <submittedName>
        <fullName evidence="2">Uncharacterized protein</fullName>
    </submittedName>
</protein>
<accession>A0A1Q9EV71</accession>
<dbReference type="AlphaFoldDB" id="A0A1Q9EV71"/>
<feature type="region of interest" description="Disordered" evidence="1">
    <location>
        <begin position="420"/>
        <end position="508"/>
    </location>
</feature>
<name>A0A1Q9EV71_SYMMI</name>
<evidence type="ECO:0000313" key="3">
    <source>
        <dbReference type="Proteomes" id="UP000186817"/>
    </source>
</evidence>
<organism evidence="2 3">
    <name type="scientific">Symbiodinium microadriaticum</name>
    <name type="common">Dinoflagellate</name>
    <name type="synonym">Zooxanthella microadriatica</name>
    <dbReference type="NCBI Taxonomy" id="2951"/>
    <lineage>
        <taxon>Eukaryota</taxon>
        <taxon>Sar</taxon>
        <taxon>Alveolata</taxon>
        <taxon>Dinophyceae</taxon>
        <taxon>Suessiales</taxon>
        <taxon>Symbiodiniaceae</taxon>
        <taxon>Symbiodinium</taxon>
    </lineage>
</organism>